<dbReference type="CDD" id="cd00088">
    <property type="entry name" value="HPT"/>
    <property type="match status" value="1"/>
</dbReference>
<dbReference type="FunFam" id="2.30.30.40:FF:000048">
    <property type="entry name" value="Chemotaxis protein CheA, putative"/>
    <property type="match status" value="1"/>
</dbReference>
<evidence type="ECO:0000256" key="8">
    <source>
        <dbReference type="ARBA" id="ARBA00035100"/>
    </source>
</evidence>
<feature type="compositionally biased region" description="Low complexity" evidence="10">
    <location>
        <begin position="190"/>
        <end position="206"/>
    </location>
</feature>
<dbReference type="PROSITE" id="PS50109">
    <property type="entry name" value="HIS_KIN"/>
    <property type="match status" value="1"/>
</dbReference>
<dbReference type="SMART" id="SM00073">
    <property type="entry name" value="HPT"/>
    <property type="match status" value="1"/>
</dbReference>
<dbReference type="KEGG" id="cjap:GWK36_14005"/>
<dbReference type="SMART" id="SM01231">
    <property type="entry name" value="H-kinase_dim"/>
    <property type="match status" value="1"/>
</dbReference>
<dbReference type="InterPro" id="IPR037006">
    <property type="entry name" value="CheA-like_homodim_sf"/>
</dbReference>
<dbReference type="SMART" id="SM00387">
    <property type="entry name" value="HATPase_c"/>
    <property type="match status" value="1"/>
</dbReference>
<keyword evidence="15" id="KW-1185">Reference proteome</keyword>
<dbReference type="InterPro" id="IPR036641">
    <property type="entry name" value="HPT_dom_sf"/>
</dbReference>
<evidence type="ECO:0000256" key="3">
    <source>
        <dbReference type="ARBA" id="ARBA00021495"/>
    </source>
</evidence>
<dbReference type="Gene3D" id="1.10.287.560">
    <property type="entry name" value="Histidine kinase CheA-like, homodimeric domain"/>
    <property type="match status" value="1"/>
</dbReference>
<evidence type="ECO:0000256" key="9">
    <source>
        <dbReference type="PROSITE-ProRule" id="PRU00110"/>
    </source>
</evidence>
<comment type="function">
    <text evidence="8">Involved in the transmission of sensory signals from the chemoreceptors to the flagellar motors. CheA is autophosphorylated; it can transfer its phosphate group to either CheB or CheY.</text>
</comment>
<dbReference type="GO" id="GO:0005737">
    <property type="term" value="C:cytoplasm"/>
    <property type="evidence" value="ECO:0007669"/>
    <property type="project" value="InterPro"/>
</dbReference>
<reference evidence="15" key="1">
    <citation type="submission" date="2020-01" db="EMBL/GenBank/DDBJ databases">
        <title>Caldichromatium gen. nov., sp. nov., a thermophilic purple sulfur bacterium member of the family Chromatiaceae isolated from Nakabusa hot spring, Japan.</title>
        <authorList>
            <person name="Saini M.K."/>
            <person name="Hanada S."/>
            <person name="Tank M."/>
        </authorList>
    </citation>
    <scope>NUCLEOTIDE SEQUENCE [LARGE SCALE GENOMIC DNA]</scope>
    <source>
        <strain evidence="15">No.7</strain>
    </source>
</reference>
<evidence type="ECO:0000313" key="15">
    <source>
        <dbReference type="Proteomes" id="UP000502699"/>
    </source>
</evidence>
<evidence type="ECO:0000259" key="12">
    <source>
        <dbReference type="PROSITE" id="PS50851"/>
    </source>
</evidence>
<dbReference type="EC" id="2.7.13.3" evidence="2"/>
<keyword evidence="5" id="KW-0808">Transferase</keyword>
<dbReference type="CDD" id="cd00731">
    <property type="entry name" value="CheA_reg"/>
    <property type="match status" value="1"/>
</dbReference>
<dbReference type="SUPFAM" id="SSF50341">
    <property type="entry name" value="CheW-like"/>
    <property type="match status" value="1"/>
</dbReference>
<dbReference type="SMART" id="SM00260">
    <property type="entry name" value="CheW"/>
    <property type="match status" value="1"/>
</dbReference>
<name>A0A6G7VGC2_9GAMM</name>
<feature type="region of interest" description="Disordered" evidence="10">
    <location>
        <begin position="176"/>
        <end position="206"/>
    </location>
</feature>
<dbReference type="EMBL" id="CP048029">
    <property type="protein sequence ID" value="QIK38915.1"/>
    <property type="molecule type" value="Genomic_DNA"/>
</dbReference>
<accession>A0A6G7VGC2</accession>
<dbReference type="FunFam" id="1.20.120.160:FF:000008">
    <property type="entry name" value="Chemotaxis sensor histidine kinase CheA"/>
    <property type="match status" value="1"/>
</dbReference>
<organism evidence="14 15">
    <name type="scientific">Caldichromatium japonicum</name>
    <dbReference type="NCBI Taxonomy" id="2699430"/>
    <lineage>
        <taxon>Bacteria</taxon>
        <taxon>Pseudomonadati</taxon>
        <taxon>Pseudomonadota</taxon>
        <taxon>Gammaproteobacteria</taxon>
        <taxon>Chromatiales</taxon>
        <taxon>Chromatiaceae</taxon>
        <taxon>Caldichromatium</taxon>
    </lineage>
</organism>
<dbReference type="Proteomes" id="UP000502699">
    <property type="component" value="Chromosome"/>
</dbReference>
<dbReference type="InterPro" id="IPR004105">
    <property type="entry name" value="CheA-like_dim"/>
</dbReference>
<dbReference type="PROSITE" id="PS50851">
    <property type="entry name" value="CHEW"/>
    <property type="match status" value="1"/>
</dbReference>
<dbReference type="InterPro" id="IPR004358">
    <property type="entry name" value="Sig_transdc_His_kin-like_C"/>
</dbReference>
<evidence type="ECO:0000259" key="11">
    <source>
        <dbReference type="PROSITE" id="PS50109"/>
    </source>
</evidence>
<dbReference type="InterPro" id="IPR008207">
    <property type="entry name" value="Sig_transdc_His_kin_Hpt_dom"/>
</dbReference>
<dbReference type="SUPFAM" id="SSF55874">
    <property type="entry name" value="ATPase domain of HSP90 chaperone/DNA topoisomerase II/histidine kinase"/>
    <property type="match status" value="1"/>
</dbReference>
<evidence type="ECO:0000256" key="1">
    <source>
        <dbReference type="ARBA" id="ARBA00000085"/>
    </source>
</evidence>
<dbReference type="GO" id="GO:0006935">
    <property type="term" value="P:chemotaxis"/>
    <property type="evidence" value="ECO:0007669"/>
    <property type="project" value="InterPro"/>
</dbReference>
<feature type="domain" description="Histidine kinase" evidence="11">
    <location>
        <begin position="310"/>
        <end position="521"/>
    </location>
</feature>
<dbReference type="Pfam" id="PF02895">
    <property type="entry name" value="H-kinase_dim"/>
    <property type="match status" value="1"/>
</dbReference>
<dbReference type="Gene3D" id="1.20.120.160">
    <property type="entry name" value="HPT domain"/>
    <property type="match status" value="1"/>
</dbReference>
<dbReference type="Pfam" id="PF01627">
    <property type="entry name" value="Hpt"/>
    <property type="match status" value="1"/>
</dbReference>
<dbReference type="AlphaFoldDB" id="A0A6G7VGC2"/>
<feature type="compositionally biased region" description="Low complexity" evidence="10">
    <location>
        <begin position="227"/>
        <end position="236"/>
    </location>
</feature>
<dbReference type="Pfam" id="PF02518">
    <property type="entry name" value="HATPase_c"/>
    <property type="match status" value="1"/>
</dbReference>
<evidence type="ECO:0000256" key="10">
    <source>
        <dbReference type="SAM" id="MobiDB-lite"/>
    </source>
</evidence>
<dbReference type="CDD" id="cd16916">
    <property type="entry name" value="HATPase_CheA-like"/>
    <property type="match status" value="1"/>
</dbReference>
<keyword evidence="4 9" id="KW-0597">Phosphoprotein</keyword>
<sequence>MAIDPNDEILKDFLVEAGELLEGLNEQLIELEQNPDDRGLLNAVFRSFHTIKGGAGFLNLIPLVEVCHYAEDVFNLLRNGERRVDPMLMDVVLRVLDVLNVMFGDLKAGRDPTPAPPLLIDALAALAVPETAAVQPTAPPPPPPEPGPQPPAAEDGDEITEAEFQALLDALADPGVAPSQATAPMAQDQPTPGATTEGAAAPGGAVSGSELITEDEFEALLDQLHGAKPAKAAASEPPKPMPQTPTPAVQPPTELDEASRATQTQPAVAPAVETSVRVDTQRLDEIMNLVGELVLVRNRLSMLRTRIADEEIGKAIGALALVTSDLQAAVMKTRMQPIKKVFSRFPRVVRDLARNLGKEIELETFGEETDLDKNLVEALADPLVHLIRNAVDHGIEGPDEREMAGKPRRGTIVLGAAQEGDHISLIIQDDGRGMDPDKLRAKAIQKGLIDPAQAERLSTRECFDLIFMAGFSTKEQISDISGRGVGMDVVKTRISQLNGSIEIDSKVGVGTKLSIKLPLTLAILPALMVIIDGRRFAIPLASVSEILDLDLTRTHCVDGQEAIMVRNHALPLYYAVRWLYPQRSISPRREAHVVVVYVAQRRVGLVVDDLVGQEEVVIKPLGKGLHGVPGLAGATITGDGGIALIIDIPALIKLLGQSAYSGRASRDLGYLLETGVLA</sequence>
<dbReference type="GO" id="GO:0000155">
    <property type="term" value="F:phosphorelay sensor kinase activity"/>
    <property type="evidence" value="ECO:0007669"/>
    <property type="project" value="InterPro"/>
</dbReference>
<feature type="domain" description="HPt" evidence="13">
    <location>
        <begin position="2"/>
        <end position="109"/>
    </location>
</feature>
<dbReference type="SUPFAM" id="SSF47384">
    <property type="entry name" value="Homodimeric domain of signal transducing histidine kinase"/>
    <property type="match status" value="1"/>
</dbReference>
<evidence type="ECO:0000256" key="2">
    <source>
        <dbReference type="ARBA" id="ARBA00012438"/>
    </source>
</evidence>
<feature type="compositionally biased region" description="Pro residues" evidence="10">
    <location>
        <begin position="237"/>
        <end position="250"/>
    </location>
</feature>
<proteinExistence type="predicted"/>
<feature type="region of interest" description="Disordered" evidence="10">
    <location>
        <begin position="132"/>
        <end position="156"/>
    </location>
</feature>
<dbReference type="PROSITE" id="PS50894">
    <property type="entry name" value="HPT"/>
    <property type="match status" value="1"/>
</dbReference>
<feature type="region of interest" description="Disordered" evidence="10">
    <location>
        <begin position="227"/>
        <end position="271"/>
    </location>
</feature>
<dbReference type="Gene3D" id="2.30.30.40">
    <property type="entry name" value="SH3 Domains"/>
    <property type="match status" value="1"/>
</dbReference>
<dbReference type="InterPro" id="IPR036890">
    <property type="entry name" value="HATPase_C_sf"/>
</dbReference>
<evidence type="ECO:0000313" key="14">
    <source>
        <dbReference type="EMBL" id="QIK38915.1"/>
    </source>
</evidence>
<dbReference type="PANTHER" id="PTHR43395:SF1">
    <property type="entry name" value="CHEMOTAXIS PROTEIN CHEA"/>
    <property type="match status" value="1"/>
</dbReference>
<dbReference type="InterPro" id="IPR051315">
    <property type="entry name" value="Bact_Chemotaxis_CheA"/>
</dbReference>
<dbReference type="PRINTS" id="PR00344">
    <property type="entry name" value="BCTRLSENSOR"/>
</dbReference>
<evidence type="ECO:0000256" key="5">
    <source>
        <dbReference type="ARBA" id="ARBA00022679"/>
    </source>
</evidence>
<gene>
    <name evidence="14" type="ORF">GWK36_14005</name>
</gene>
<dbReference type="PANTHER" id="PTHR43395">
    <property type="entry name" value="SENSOR HISTIDINE KINASE CHEA"/>
    <property type="match status" value="1"/>
</dbReference>
<evidence type="ECO:0000259" key="13">
    <source>
        <dbReference type="PROSITE" id="PS50894"/>
    </source>
</evidence>
<feature type="compositionally biased region" description="Pro residues" evidence="10">
    <location>
        <begin position="137"/>
        <end position="151"/>
    </location>
</feature>
<dbReference type="Gene3D" id="3.30.565.10">
    <property type="entry name" value="Histidine kinase-like ATPase, C-terminal domain"/>
    <property type="match status" value="1"/>
</dbReference>
<evidence type="ECO:0000256" key="6">
    <source>
        <dbReference type="ARBA" id="ARBA00022777"/>
    </source>
</evidence>
<dbReference type="SUPFAM" id="SSF47226">
    <property type="entry name" value="Histidine-containing phosphotransfer domain, HPT domain"/>
    <property type="match status" value="1"/>
</dbReference>
<feature type="modified residue" description="Phosphohistidine" evidence="9">
    <location>
        <position position="49"/>
    </location>
</feature>
<feature type="domain" description="CheW-like" evidence="12">
    <location>
        <begin position="523"/>
        <end position="657"/>
    </location>
</feature>
<dbReference type="RefSeq" id="WP_166272046.1">
    <property type="nucleotide sequence ID" value="NZ_CP048029.1"/>
</dbReference>
<dbReference type="InterPro" id="IPR036097">
    <property type="entry name" value="HisK_dim/P_sf"/>
</dbReference>
<dbReference type="Pfam" id="PF01584">
    <property type="entry name" value="CheW"/>
    <property type="match status" value="1"/>
</dbReference>
<evidence type="ECO:0000256" key="4">
    <source>
        <dbReference type="ARBA" id="ARBA00022553"/>
    </source>
</evidence>
<keyword evidence="6" id="KW-0418">Kinase</keyword>
<dbReference type="InterPro" id="IPR036061">
    <property type="entry name" value="CheW-like_dom_sf"/>
</dbReference>
<evidence type="ECO:0000256" key="7">
    <source>
        <dbReference type="ARBA" id="ARBA00023012"/>
    </source>
</evidence>
<dbReference type="InterPro" id="IPR003594">
    <property type="entry name" value="HATPase_dom"/>
</dbReference>
<comment type="catalytic activity">
    <reaction evidence="1">
        <text>ATP + protein L-histidine = ADP + protein N-phospho-L-histidine.</text>
        <dbReference type="EC" id="2.7.13.3"/>
    </reaction>
</comment>
<dbReference type="FunFam" id="3.30.565.10:FF:000016">
    <property type="entry name" value="Chemotaxis protein CheA, putative"/>
    <property type="match status" value="1"/>
</dbReference>
<protein>
    <recommendedName>
        <fullName evidence="3">Chemotaxis protein CheA</fullName>
        <ecNumber evidence="2">2.7.13.3</ecNumber>
    </recommendedName>
</protein>
<dbReference type="InterPro" id="IPR002545">
    <property type="entry name" value="CheW-lke_dom"/>
</dbReference>
<keyword evidence="7" id="KW-0902">Two-component regulatory system</keyword>
<dbReference type="InterPro" id="IPR005467">
    <property type="entry name" value="His_kinase_dom"/>
</dbReference>